<dbReference type="Proteomes" id="UP001054252">
    <property type="component" value="Unassembled WGS sequence"/>
</dbReference>
<protein>
    <submittedName>
        <fullName evidence="1">Uncharacterized protein</fullName>
    </submittedName>
</protein>
<sequence length="49" mass="5992">MDSWEASWEKYMKVQIPWQTPPERWRVFRSSKFKQKYVVSHACNCLGEI</sequence>
<dbReference type="AlphaFoldDB" id="A0AAV5MVC0"/>
<gene>
    <name evidence="1" type="ORF">SLEP1_g59369</name>
</gene>
<name>A0AAV5MVC0_9ROSI</name>
<reference evidence="1 2" key="1">
    <citation type="journal article" date="2021" name="Commun. Biol.">
        <title>The genome of Shorea leprosula (Dipterocarpaceae) highlights the ecological relevance of drought in aseasonal tropical rainforests.</title>
        <authorList>
            <person name="Ng K.K.S."/>
            <person name="Kobayashi M.J."/>
            <person name="Fawcett J.A."/>
            <person name="Hatakeyama M."/>
            <person name="Paape T."/>
            <person name="Ng C.H."/>
            <person name="Ang C.C."/>
            <person name="Tnah L.H."/>
            <person name="Lee C.T."/>
            <person name="Nishiyama T."/>
            <person name="Sese J."/>
            <person name="O'Brien M.J."/>
            <person name="Copetti D."/>
            <person name="Mohd Noor M.I."/>
            <person name="Ong R.C."/>
            <person name="Putra M."/>
            <person name="Sireger I.Z."/>
            <person name="Indrioko S."/>
            <person name="Kosugi Y."/>
            <person name="Izuno A."/>
            <person name="Isagi Y."/>
            <person name="Lee S.L."/>
            <person name="Shimizu K.K."/>
        </authorList>
    </citation>
    <scope>NUCLEOTIDE SEQUENCE [LARGE SCALE GENOMIC DNA]</scope>
    <source>
        <strain evidence="1">214</strain>
    </source>
</reference>
<proteinExistence type="predicted"/>
<keyword evidence="2" id="KW-1185">Reference proteome</keyword>
<organism evidence="1 2">
    <name type="scientific">Rubroshorea leprosula</name>
    <dbReference type="NCBI Taxonomy" id="152421"/>
    <lineage>
        <taxon>Eukaryota</taxon>
        <taxon>Viridiplantae</taxon>
        <taxon>Streptophyta</taxon>
        <taxon>Embryophyta</taxon>
        <taxon>Tracheophyta</taxon>
        <taxon>Spermatophyta</taxon>
        <taxon>Magnoliopsida</taxon>
        <taxon>eudicotyledons</taxon>
        <taxon>Gunneridae</taxon>
        <taxon>Pentapetalae</taxon>
        <taxon>rosids</taxon>
        <taxon>malvids</taxon>
        <taxon>Malvales</taxon>
        <taxon>Dipterocarpaceae</taxon>
        <taxon>Rubroshorea</taxon>
    </lineage>
</organism>
<comment type="caution">
    <text evidence="1">The sequence shown here is derived from an EMBL/GenBank/DDBJ whole genome shotgun (WGS) entry which is preliminary data.</text>
</comment>
<evidence type="ECO:0000313" key="1">
    <source>
        <dbReference type="EMBL" id="GKV52808.1"/>
    </source>
</evidence>
<accession>A0AAV5MVC0</accession>
<evidence type="ECO:0000313" key="2">
    <source>
        <dbReference type="Proteomes" id="UP001054252"/>
    </source>
</evidence>
<dbReference type="EMBL" id="BPVZ01000875">
    <property type="protein sequence ID" value="GKV52808.1"/>
    <property type="molecule type" value="Genomic_DNA"/>
</dbReference>